<evidence type="ECO:0000313" key="7">
    <source>
        <dbReference type="Proteomes" id="UP000037432"/>
    </source>
</evidence>
<dbReference type="PANTHER" id="PTHR43775:SF51">
    <property type="entry name" value="INACTIVE PHENOLPHTHIOCEROL SYNTHESIS POLYKETIDE SYNTHASE TYPE I PKS1-RELATED"/>
    <property type="match status" value="1"/>
</dbReference>
<comment type="caution">
    <text evidence="6">The sequence shown here is derived from an EMBL/GenBank/DDBJ whole genome shotgun (WGS) entry which is preliminary data.</text>
</comment>
<dbReference type="PATRIC" id="fig|1938.3.peg.2867"/>
<dbReference type="SUPFAM" id="SSF47336">
    <property type="entry name" value="ACP-like"/>
    <property type="match status" value="1"/>
</dbReference>
<dbReference type="AlphaFoldDB" id="A0A0J7YRN8"/>
<protein>
    <recommendedName>
        <fullName evidence="5">Carrier domain-containing protein</fullName>
    </recommendedName>
</protein>
<evidence type="ECO:0000313" key="6">
    <source>
        <dbReference type="EMBL" id="KMS66139.1"/>
    </source>
</evidence>
<evidence type="ECO:0000256" key="1">
    <source>
        <dbReference type="ARBA" id="ARBA00022450"/>
    </source>
</evidence>
<dbReference type="GO" id="GO:0031177">
    <property type="term" value="F:phosphopantetheine binding"/>
    <property type="evidence" value="ECO:0007669"/>
    <property type="project" value="InterPro"/>
</dbReference>
<dbReference type="InterPro" id="IPR050091">
    <property type="entry name" value="PKS_NRPS_Biosynth_Enz"/>
</dbReference>
<dbReference type="GO" id="GO:0004312">
    <property type="term" value="F:fatty acid synthase activity"/>
    <property type="evidence" value="ECO:0007669"/>
    <property type="project" value="TreeGrafter"/>
</dbReference>
<dbReference type="Gene3D" id="1.10.1200.10">
    <property type="entry name" value="ACP-like"/>
    <property type="match status" value="1"/>
</dbReference>
<name>A0A0J7YRN8_STRVR</name>
<dbReference type="GO" id="GO:0017000">
    <property type="term" value="P:antibiotic biosynthetic process"/>
    <property type="evidence" value="ECO:0007669"/>
    <property type="project" value="UniProtKB-ARBA"/>
</dbReference>
<evidence type="ECO:0000256" key="3">
    <source>
        <dbReference type="ARBA" id="ARBA00022679"/>
    </source>
</evidence>
<keyword evidence="1" id="KW-0596">Phosphopantetheine</keyword>
<keyword evidence="2" id="KW-0597">Phosphoprotein</keyword>
<dbReference type="SMART" id="SM01294">
    <property type="entry name" value="PKS_PP_betabranch"/>
    <property type="match status" value="1"/>
</dbReference>
<sequence length="149" mass="16158">QQTAATTLGYTTTHQLDPDRALNDIGFDSLTAVELRNRLATLTGLRLPATLIFDHPSPMALAEYLRAELVGDGVDEPEVDEKEIRRVLAAVPLSRFREAGLLEALISLVHAETAASASAPVSRAEEQIELIDAMNVGDLVQRALRNTQS</sequence>
<dbReference type="Pfam" id="PF00550">
    <property type="entry name" value="PP-binding"/>
    <property type="match status" value="1"/>
</dbReference>
<evidence type="ECO:0000256" key="4">
    <source>
        <dbReference type="ARBA" id="ARBA00023268"/>
    </source>
</evidence>
<dbReference type="InterPro" id="IPR009081">
    <property type="entry name" value="PP-bd_ACP"/>
</dbReference>
<dbReference type="InterPro" id="IPR006162">
    <property type="entry name" value="Ppantetheine_attach_site"/>
</dbReference>
<keyword evidence="4" id="KW-0511">Multifunctional enzyme</keyword>
<dbReference type="InterPro" id="IPR036736">
    <property type="entry name" value="ACP-like_sf"/>
</dbReference>
<gene>
    <name evidence="6" type="ORF">ACM01_46395</name>
</gene>
<organism evidence="6 7">
    <name type="scientific">Streptomyces viridochromogenes</name>
    <dbReference type="NCBI Taxonomy" id="1938"/>
    <lineage>
        <taxon>Bacteria</taxon>
        <taxon>Bacillati</taxon>
        <taxon>Actinomycetota</taxon>
        <taxon>Actinomycetes</taxon>
        <taxon>Kitasatosporales</taxon>
        <taxon>Streptomycetaceae</taxon>
        <taxon>Streptomyces</taxon>
    </lineage>
</organism>
<dbReference type="FunFam" id="1.10.1200.10:FF:000007">
    <property type="entry name" value="Probable polyketide synthase pks17"/>
    <property type="match status" value="1"/>
</dbReference>
<evidence type="ECO:0000259" key="5">
    <source>
        <dbReference type="PROSITE" id="PS50075"/>
    </source>
</evidence>
<evidence type="ECO:0000256" key="2">
    <source>
        <dbReference type="ARBA" id="ARBA00022553"/>
    </source>
</evidence>
<dbReference type="EMBL" id="LFNT01000192">
    <property type="protein sequence ID" value="KMS66139.1"/>
    <property type="molecule type" value="Genomic_DNA"/>
</dbReference>
<dbReference type="SMART" id="SM00823">
    <property type="entry name" value="PKS_PP"/>
    <property type="match status" value="1"/>
</dbReference>
<dbReference type="PANTHER" id="PTHR43775">
    <property type="entry name" value="FATTY ACID SYNTHASE"/>
    <property type="match status" value="1"/>
</dbReference>
<keyword evidence="3" id="KW-0808">Transferase</keyword>
<dbReference type="Proteomes" id="UP000037432">
    <property type="component" value="Unassembled WGS sequence"/>
</dbReference>
<accession>A0A0J7YRN8</accession>
<proteinExistence type="predicted"/>
<feature type="non-terminal residue" evidence="6">
    <location>
        <position position="1"/>
    </location>
</feature>
<reference evidence="6 7" key="1">
    <citation type="submission" date="2015-06" db="EMBL/GenBank/DDBJ databases">
        <authorList>
            <person name="Ju K.-S."/>
            <person name="Doroghazi J.R."/>
            <person name="Metcalf W.W."/>
        </authorList>
    </citation>
    <scope>NUCLEOTIDE SEQUENCE [LARGE SCALE GENOMIC DNA]</scope>
    <source>
        <strain evidence="6 7">NRRL 3414</strain>
    </source>
</reference>
<dbReference type="InterPro" id="IPR020806">
    <property type="entry name" value="PKS_PP-bd"/>
</dbReference>
<dbReference type="PROSITE" id="PS00012">
    <property type="entry name" value="PHOSPHOPANTETHEINE"/>
    <property type="match status" value="1"/>
</dbReference>
<dbReference type="GO" id="GO:0006633">
    <property type="term" value="P:fatty acid biosynthetic process"/>
    <property type="evidence" value="ECO:0007669"/>
    <property type="project" value="TreeGrafter"/>
</dbReference>
<feature type="domain" description="Carrier" evidence="5">
    <location>
        <begin position="1"/>
        <end position="69"/>
    </location>
</feature>
<dbReference type="RefSeq" id="WP_048587593.1">
    <property type="nucleotide sequence ID" value="NZ_LFNT01000192.1"/>
</dbReference>
<dbReference type="PROSITE" id="PS50075">
    <property type="entry name" value="CARRIER"/>
    <property type="match status" value="1"/>
</dbReference>